<comment type="caution">
    <text evidence="1">The sequence shown here is derived from an EMBL/GenBank/DDBJ whole genome shotgun (WGS) entry which is preliminary data.</text>
</comment>
<gene>
    <name evidence="1" type="ORF">DFJ69_2790</name>
</gene>
<proteinExistence type="predicted"/>
<keyword evidence="2" id="KW-1185">Reference proteome</keyword>
<evidence type="ECO:0000313" key="2">
    <source>
        <dbReference type="Proteomes" id="UP000256661"/>
    </source>
</evidence>
<name>A0A3D9STJ2_9ACTN</name>
<dbReference type="EMBL" id="QTTT01000001">
    <property type="protein sequence ID" value="REE97323.1"/>
    <property type="molecule type" value="Genomic_DNA"/>
</dbReference>
<dbReference type="Proteomes" id="UP000256661">
    <property type="component" value="Unassembled WGS sequence"/>
</dbReference>
<reference evidence="1 2" key="1">
    <citation type="submission" date="2018-08" db="EMBL/GenBank/DDBJ databases">
        <title>Sequencing the genomes of 1000 actinobacteria strains.</title>
        <authorList>
            <person name="Klenk H.-P."/>
        </authorList>
    </citation>
    <scope>NUCLEOTIDE SEQUENCE [LARGE SCALE GENOMIC DNA]</scope>
    <source>
        <strain evidence="1 2">DSM 43927</strain>
    </source>
</reference>
<organism evidence="1 2">
    <name type="scientific">Thermomonospora umbrina</name>
    <dbReference type="NCBI Taxonomy" id="111806"/>
    <lineage>
        <taxon>Bacteria</taxon>
        <taxon>Bacillati</taxon>
        <taxon>Actinomycetota</taxon>
        <taxon>Actinomycetes</taxon>
        <taxon>Streptosporangiales</taxon>
        <taxon>Thermomonosporaceae</taxon>
        <taxon>Thermomonospora</taxon>
    </lineage>
</organism>
<sequence>MVAMRPRWAERLQSEREARGWNKVEMARHLLRAADFGQGNLRNLARQIRRWEEGAVFPRDWADAYATAFQVDRVELFGPENEGAGASWEYDPNAADDVKRRALLGLLATAAAVPLGYQTEEARTALNAAMGREPTDRDADAWERVAYDYAHEVGLMPASQVVPELLADFTEISVILSTAQDPVRSRVVHVAARLAALTAITLTSLGDPRSARRWWRTAARAADESGDHVIAALIRGRQAVFSLYDERPRLSVLDVADEAIAVGRGEPCAGVVSGYAAKAQALAELGRGAEALTALGDLHDVFERLPDHTRDDRASQWGWGRTRLLHVESHVHSFTGDIDRATRAQDEVLALYTGRGLGRLQVELHRTACMMRAGDVDDAARHAMRVWSGLPPQHIGDGLIRRTALASLSLAPSATVGRPTVREAYKMLALTSGER</sequence>
<evidence type="ECO:0000313" key="1">
    <source>
        <dbReference type="EMBL" id="REE97323.1"/>
    </source>
</evidence>
<protein>
    <recommendedName>
        <fullName evidence="3">HTH cro/C1-type domain-containing protein</fullName>
    </recommendedName>
</protein>
<accession>A0A3D9STJ2</accession>
<dbReference type="AlphaFoldDB" id="A0A3D9STJ2"/>
<evidence type="ECO:0008006" key="3">
    <source>
        <dbReference type="Google" id="ProtNLM"/>
    </source>
</evidence>